<evidence type="ECO:0000313" key="4">
    <source>
        <dbReference type="Proteomes" id="UP001610444"/>
    </source>
</evidence>
<evidence type="ECO:0008006" key="5">
    <source>
        <dbReference type="Google" id="ProtNLM"/>
    </source>
</evidence>
<feature type="region of interest" description="Disordered" evidence="1">
    <location>
        <begin position="117"/>
        <end position="136"/>
    </location>
</feature>
<protein>
    <recommendedName>
        <fullName evidence="5">Integral membrane protein</fullName>
    </recommendedName>
</protein>
<dbReference type="RefSeq" id="XP_070899381.1">
    <property type="nucleotide sequence ID" value="XM_071050003.1"/>
</dbReference>
<keyword evidence="4" id="KW-1185">Reference proteome</keyword>
<organism evidence="3 4">
    <name type="scientific">Aspergillus pseudodeflectus</name>
    <dbReference type="NCBI Taxonomy" id="176178"/>
    <lineage>
        <taxon>Eukaryota</taxon>
        <taxon>Fungi</taxon>
        <taxon>Dikarya</taxon>
        <taxon>Ascomycota</taxon>
        <taxon>Pezizomycotina</taxon>
        <taxon>Eurotiomycetes</taxon>
        <taxon>Eurotiomycetidae</taxon>
        <taxon>Eurotiales</taxon>
        <taxon>Aspergillaceae</taxon>
        <taxon>Aspergillus</taxon>
        <taxon>Aspergillus subgen. Nidulantes</taxon>
    </lineage>
</organism>
<dbReference type="EMBL" id="JBFXLR010000020">
    <property type="protein sequence ID" value="KAL2850512.1"/>
    <property type="molecule type" value="Genomic_DNA"/>
</dbReference>
<feature type="transmembrane region" description="Helical" evidence="2">
    <location>
        <begin position="40"/>
        <end position="65"/>
    </location>
</feature>
<keyword evidence="2" id="KW-0472">Membrane</keyword>
<accession>A0ABR4KGU4</accession>
<proteinExistence type="predicted"/>
<keyword evidence="2" id="KW-0812">Transmembrane</keyword>
<dbReference type="GeneID" id="98165167"/>
<evidence type="ECO:0000256" key="2">
    <source>
        <dbReference type="SAM" id="Phobius"/>
    </source>
</evidence>
<evidence type="ECO:0000256" key="1">
    <source>
        <dbReference type="SAM" id="MobiDB-lite"/>
    </source>
</evidence>
<gene>
    <name evidence="3" type="ORF">BJX68DRAFT_91497</name>
</gene>
<sequence>MVIFFQESALTDPTCTSDSLPSIHLDLGSTNKRPGTSVNLGIWTVLEGGIIIIAACLPSIWPLIVQFLPNKLRSKNRGTSGAARGNTSAGANHLTPKLRETLGSRFSRLVEGASRGGRMYGASDDGEESMHSQARVMRDNISLRSLNADHKEGGT</sequence>
<comment type="caution">
    <text evidence="3">The sequence shown here is derived from an EMBL/GenBank/DDBJ whole genome shotgun (WGS) entry which is preliminary data.</text>
</comment>
<keyword evidence="2" id="KW-1133">Transmembrane helix</keyword>
<dbReference type="Proteomes" id="UP001610444">
    <property type="component" value="Unassembled WGS sequence"/>
</dbReference>
<evidence type="ECO:0000313" key="3">
    <source>
        <dbReference type="EMBL" id="KAL2850512.1"/>
    </source>
</evidence>
<feature type="region of interest" description="Disordered" evidence="1">
    <location>
        <begin position="75"/>
        <end position="97"/>
    </location>
</feature>
<name>A0ABR4KGU4_9EURO</name>
<reference evidence="3 4" key="1">
    <citation type="submission" date="2024-07" db="EMBL/GenBank/DDBJ databases">
        <title>Section-level genome sequencing and comparative genomics of Aspergillus sections Usti and Cavernicolus.</title>
        <authorList>
            <consortium name="Lawrence Berkeley National Laboratory"/>
            <person name="Nybo J.L."/>
            <person name="Vesth T.C."/>
            <person name="Theobald S."/>
            <person name="Frisvad J.C."/>
            <person name="Larsen T.O."/>
            <person name="Kjaerboelling I."/>
            <person name="Rothschild-Mancinelli K."/>
            <person name="Lyhne E.K."/>
            <person name="Kogle M.E."/>
            <person name="Barry K."/>
            <person name="Clum A."/>
            <person name="Na H."/>
            <person name="Ledsgaard L."/>
            <person name="Lin J."/>
            <person name="Lipzen A."/>
            <person name="Kuo A."/>
            <person name="Riley R."/>
            <person name="Mondo S."/>
            <person name="LaButti K."/>
            <person name="Haridas S."/>
            <person name="Pangalinan J."/>
            <person name="Salamov A.A."/>
            <person name="Simmons B.A."/>
            <person name="Magnuson J.K."/>
            <person name="Chen J."/>
            <person name="Drula E."/>
            <person name="Henrissat B."/>
            <person name="Wiebenga A."/>
            <person name="Lubbers R.J."/>
            <person name="Gomes A.C."/>
            <person name="Macurrencykelacurrency M.R."/>
            <person name="Stajich J."/>
            <person name="Grigoriev I.V."/>
            <person name="Mortensen U.H."/>
            <person name="De vries R.P."/>
            <person name="Baker S.E."/>
            <person name="Andersen M.R."/>
        </authorList>
    </citation>
    <scope>NUCLEOTIDE SEQUENCE [LARGE SCALE GENOMIC DNA]</scope>
    <source>
        <strain evidence="3 4">CBS 756.74</strain>
    </source>
</reference>